<dbReference type="Gene3D" id="3.30.40.10">
    <property type="entry name" value="Zinc/RING finger domain, C3HC4 (zinc finger)"/>
    <property type="match status" value="1"/>
</dbReference>
<keyword evidence="14" id="KW-1185">Reference proteome</keyword>
<evidence type="ECO:0000256" key="9">
    <source>
        <dbReference type="ARBA" id="ARBA00023136"/>
    </source>
</evidence>
<dbReference type="PANTHER" id="PTHR46913:SF1">
    <property type="entry name" value="RING-H2 FINGER PROTEIN ATL16"/>
    <property type="match status" value="1"/>
</dbReference>
<comment type="pathway">
    <text evidence="2">Protein modification; protein ubiquitination.</text>
</comment>
<evidence type="ECO:0000256" key="8">
    <source>
        <dbReference type="ARBA" id="ARBA00022989"/>
    </source>
</evidence>
<evidence type="ECO:0000256" key="2">
    <source>
        <dbReference type="ARBA" id="ARBA00004906"/>
    </source>
</evidence>
<feature type="region of interest" description="Disordered" evidence="11">
    <location>
        <begin position="300"/>
        <end position="461"/>
    </location>
</feature>
<dbReference type="PROSITE" id="PS50089">
    <property type="entry name" value="ZF_RING_2"/>
    <property type="match status" value="1"/>
</dbReference>
<dbReference type="GO" id="GO:0016740">
    <property type="term" value="F:transferase activity"/>
    <property type="evidence" value="ECO:0007669"/>
    <property type="project" value="UniProtKB-KW"/>
</dbReference>
<comment type="caution">
    <text evidence="13">The sequence shown here is derived from an EMBL/GenBank/DDBJ whole genome shotgun (WGS) entry which is preliminary data.</text>
</comment>
<evidence type="ECO:0000256" key="3">
    <source>
        <dbReference type="ARBA" id="ARBA00022679"/>
    </source>
</evidence>
<evidence type="ECO:0000256" key="6">
    <source>
        <dbReference type="ARBA" id="ARBA00022771"/>
    </source>
</evidence>
<evidence type="ECO:0000256" key="4">
    <source>
        <dbReference type="ARBA" id="ARBA00022692"/>
    </source>
</evidence>
<feature type="compositionally biased region" description="Low complexity" evidence="11">
    <location>
        <begin position="432"/>
        <end position="451"/>
    </location>
</feature>
<reference evidence="13" key="1">
    <citation type="submission" date="2019-05" db="EMBL/GenBank/DDBJ databases">
        <title>Annotation for the trematode Fasciolopsis buski.</title>
        <authorList>
            <person name="Choi Y.-J."/>
        </authorList>
    </citation>
    <scope>NUCLEOTIDE SEQUENCE</scope>
    <source>
        <strain evidence="13">HT</strain>
        <tissue evidence="13">Whole worm</tissue>
    </source>
</reference>
<dbReference type="PANTHER" id="PTHR46913">
    <property type="entry name" value="RING-H2 FINGER PROTEIN ATL16"/>
    <property type="match status" value="1"/>
</dbReference>
<dbReference type="GO" id="GO:0008270">
    <property type="term" value="F:zinc ion binding"/>
    <property type="evidence" value="ECO:0007669"/>
    <property type="project" value="UniProtKB-KW"/>
</dbReference>
<dbReference type="SUPFAM" id="SSF57850">
    <property type="entry name" value="RING/U-box"/>
    <property type="match status" value="1"/>
</dbReference>
<sequence>MFGEDIFSSFFQTPFFGSQASLTNARGFCGRASDIPSNCLRPPQRVERCSQNPRDWFTEISRAVDQAFAETARSFFHDAEMFSRHFQPSYLRQLSQIPRNHEGNTGVTLNGEVVERPNGSTRFGRHNNNSIVQLDRNRLQWYDSNTRRSLAPPPPPSNRSEPCGRLTMAELSKLPISTFRIQPGKLSGDTSSPEQSQAGSSTPVCVKNRNDSQTNFTPGSAYLQPASRFPTIVEIQPLQSSPARGYPECEVCLSEYRDKDRLRHLPCGHAFHSKCIDVWFAQSSTCPKCRAGVRTGLKRLERNRQRNASVSRPPPAAPIRAIRQRASGSFAEGNRRTSAVNLTTSQTPIQQVRRNQSTASNARQRSIYQTPHHSMSPTTSLGAREAPNAKTNSQHAPGADNPERGNDRSALNPVGVEGGDTSREMNESPEASSSNTTGPTSSRTGTPQTRQVISGAMDKSAYARRKAAEAAIRRAELERQQQQQL</sequence>
<organism evidence="13 14">
    <name type="scientific">Fasciolopsis buskii</name>
    <dbReference type="NCBI Taxonomy" id="27845"/>
    <lineage>
        <taxon>Eukaryota</taxon>
        <taxon>Metazoa</taxon>
        <taxon>Spiralia</taxon>
        <taxon>Lophotrochozoa</taxon>
        <taxon>Platyhelminthes</taxon>
        <taxon>Trematoda</taxon>
        <taxon>Digenea</taxon>
        <taxon>Plagiorchiida</taxon>
        <taxon>Echinostomata</taxon>
        <taxon>Echinostomatoidea</taxon>
        <taxon>Fasciolidae</taxon>
        <taxon>Fasciolopsis</taxon>
    </lineage>
</organism>
<dbReference type="InterPro" id="IPR001841">
    <property type="entry name" value="Znf_RING"/>
</dbReference>
<dbReference type="InterPro" id="IPR044600">
    <property type="entry name" value="ATL1/ATL16-like"/>
</dbReference>
<keyword evidence="9" id="KW-0472">Membrane</keyword>
<dbReference type="SMART" id="SM00184">
    <property type="entry name" value="RING"/>
    <property type="match status" value="1"/>
</dbReference>
<evidence type="ECO:0000256" key="7">
    <source>
        <dbReference type="ARBA" id="ARBA00022833"/>
    </source>
</evidence>
<evidence type="ECO:0000313" key="13">
    <source>
        <dbReference type="EMBL" id="KAA0199765.1"/>
    </source>
</evidence>
<dbReference type="Proteomes" id="UP000728185">
    <property type="component" value="Unassembled WGS sequence"/>
</dbReference>
<proteinExistence type="predicted"/>
<feature type="region of interest" description="Disordered" evidence="11">
    <location>
        <begin position="181"/>
        <end position="222"/>
    </location>
</feature>
<dbReference type="Pfam" id="PF13639">
    <property type="entry name" value="zf-RING_2"/>
    <property type="match status" value="1"/>
</dbReference>
<dbReference type="EMBL" id="LUCM01000933">
    <property type="protein sequence ID" value="KAA0199765.1"/>
    <property type="molecule type" value="Genomic_DNA"/>
</dbReference>
<evidence type="ECO:0000259" key="12">
    <source>
        <dbReference type="PROSITE" id="PS50089"/>
    </source>
</evidence>
<keyword evidence="5" id="KW-0479">Metal-binding</keyword>
<comment type="subcellular location">
    <subcellularLocation>
        <location evidence="1">Membrane</location>
        <topology evidence="1">Single-pass membrane protein</topology>
    </subcellularLocation>
</comment>
<evidence type="ECO:0000256" key="11">
    <source>
        <dbReference type="SAM" id="MobiDB-lite"/>
    </source>
</evidence>
<feature type="compositionally biased region" description="Polar residues" evidence="11">
    <location>
        <begin position="336"/>
        <end position="381"/>
    </location>
</feature>
<dbReference type="AlphaFoldDB" id="A0A8E0S2T8"/>
<evidence type="ECO:0000313" key="14">
    <source>
        <dbReference type="Proteomes" id="UP000728185"/>
    </source>
</evidence>
<keyword evidence="3" id="KW-0808">Transferase</keyword>
<dbReference type="GO" id="GO:0016020">
    <property type="term" value="C:membrane"/>
    <property type="evidence" value="ECO:0007669"/>
    <property type="project" value="UniProtKB-SubCell"/>
</dbReference>
<feature type="domain" description="RING-type" evidence="12">
    <location>
        <begin position="249"/>
        <end position="290"/>
    </location>
</feature>
<feature type="compositionally biased region" description="Polar residues" evidence="11">
    <location>
        <begin position="188"/>
        <end position="203"/>
    </location>
</feature>
<accession>A0A8E0S2T8</accession>
<keyword evidence="8" id="KW-1133">Transmembrane helix</keyword>
<evidence type="ECO:0000256" key="10">
    <source>
        <dbReference type="PROSITE-ProRule" id="PRU00175"/>
    </source>
</evidence>
<evidence type="ECO:0000256" key="1">
    <source>
        <dbReference type="ARBA" id="ARBA00004167"/>
    </source>
</evidence>
<protein>
    <submittedName>
        <fullName evidence="13">E3 ubiquitin-protein ligase RNF12-B</fullName>
    </submittedName>
</protein>
<feature type="compositionally biased region" description="Polar residues" evidence="11">
    <location>
        <begin position="118"/>
        <end position="128"/>
    </location>
</feature>
<name>A0A8E0S2T8_9TREM</name>
<dbReference type="GO" id="GO:0016567">
    <property type="term" value="P:protein ubiquitination"/>
    <property type="evidence" value="ECO:0007669"/>
    <property type="project" value="InterPro"/>
</dbReference>
<dbReference type="OrthoDB" id="8062037at2759"/>
<keyword evidence="6 10" id="KW-0863">Zinc-finger</keyword>
<evidence type="ECO:0000256" key="5">
    <source>
        <dbReference type="ARBA" id="ARBA00022723"/>
    </source>
</evidence>
<keyword evidence="7" id="KW-0862">Zinc</keyword>
<feature type="region of interest" description="Disordered" evidence="11">
    <location>
        <begin position="101"/>
        <end position="128"/>
    </location>
</feature>
<gene>
    <name evidence="13" type="ORF">FBUS_02745</name>
</gene>
<dbReference type="InterPro" id="IPR013083">
    <property type="entry name" value="Znf_RING/FYVE/PHD"/>
</dbReference>
<dbReference type="CDD" id="cd16461">
    <property type="entry name" value="RING-H2_EL5-like"/>
    <property type="match status" value="1"/>
</dbReference>
<keyword evidence="4" id="KW-0812">Transmembrane</keyword>